<evidence type="ECO:0000259" key="3">
    <source>
        <dbReference type="SMART" id="SM00421"/>
    </source>
</evidence>
<name>A0ABU3E4C7_9FLAO</name>
<dbReference type="InterPro" id="IPR013783">
    <property type="entry name" value="Ig-like_fold"/>
</dbReference>
<dbReference type="InterPro" id="IPR036388">
    <property type="entry name" value="WH-like_DNA-bd_sf"/>
</dbReference>
<keyword evidence="1" id="KW-0175">Coiled coil</keyword>
<dbReference type="Pfam" id="PF07495">
    <property type="entry name" value="Y_Y_Y"/>
    <property type="match status" value="1"/>
</dbReference>
<dbReference type="InterPro" id="IPR016032">
    <property type="entry name" value="Sig_transdc_resp-reg_C-effctor"/>
</dbReference>
<organism evidence="4 5">
    <name type="scientific">Autumnicola patrickiae</name>
    <dbReference type="NCBI Taxonomy" id="3075591"/>
    <lineage>
        <taxon>Bacteria</taxon>
        <taxon>Pseudomonadati</taxon>
        <taxon>Bacteroidota</taxon>
        <taxon>Flavobacteriia</taxon>
        <taxon>Flavobacteriales</taxon>
        <taxon>Flavobacteriaceae</taxon>
        <taxon>Autumnicola</taxon>
    </lineage>
</organism>
<evidence type="ECO:0000256" key="2">
    <source>
        <dbReference type="SAM" id="Phobius"/>
    </source>
</evidence>
<feature type="coiled-coil region" evidence="1">
    <location>
        <begin position="765"/>
        <end position="797"/>
    </location>
</feature>
<dbReference type="InterPro" id="IPR011044">
    <property type="entry name" value="Quino_amine_DH_bsu"/>
</dbReference>
<evidence type="ECO:0000313" key="4">
    <source>
        <dbReference type="EMBL" id="MDT0690826.1"/>
    </source>
</evidence>
<dbReference type="InterPro" id="IPR000792">
    <property type="entry name" value="Tscrpt_reg_LuxR_C"/>
</dbReference>
<accession>A0ABU3E4C7</accession>
<dbReference type="Gene3D" id="1.10.10.10">
    <property type="entry name" value="Winged helix-like DNA-binding domain superfamily/Winged helix DNA-binding domain"/>
    <property type="match status" value="1"/>
</dbReference>
<dbReference type="SUPFAM" id="SSF50969">
    <property type="entry name" value="YVTN repeat-like/Quinoprotein amine dehydrogenase"/>
    <property type="match status" value="1"/>
</dbReference>
<dbReference type="Gene3D" id="2.130.10.10">
    <property type="entry name" value="YVTN repeat-like/Quinoprotein amine dehydrogenase"/>
    <property type="match status" value="2"/>
</dbReference>
<proteinExistence type="predicted"/>
<dbReference type="EMBL" id="JAVRHM010000016">
    <property type="protein sequence ID" value="MDT0690826.1"/>
    <property type="molecule type" value="Genomic_DNA"/>
</dbReference>
<keyword evidence="5" id="KW-1185">Reference proteome</keyword>
<keyword evidence="2" id="KW-0812">Transmembrane</keyword>
<feature type="domain" description="HTH luxR-type" evidence="3">
    <location>
        <begin position="866"/>
        <end position="923"/>
    </location>
</feature>
<dbReference type="InterPro" id="IPR015943">
    <property type="entry name" value="WD40/YVTN_repeat-like_dom_sf"/>
</dbReference>
<reference evidence="4 5" key="1">
    <citation type="submission" date="2023-09" db="EMBL/GenBank/DDBJ databases">
        <authorList>
            <person name="Rey-Velasco X."/>
        </authorList>
    </citation>
    <scope>NUCLEOTIDE SEQUENCE [LARGE SCALE GENOMIC DNA]</scope>
    <source>
        <strain evidence="4 5">F188</strain>
    </source>
</reference>
<dbReference type="SUPFAM" id="SSF46894">
    <property type="entry name" value="C-terminal effector domain of the bipartite response regulators"/>
    <property type="match status" value="1"/>
</dbReference>
<evidence type="ECO:0000313" key="5">
    <source>
        <dbReference type="Proteomes" id="UP001261624"/>
    </source>
</evidence>
<gene>
    <name evidence="4" type="ORF">RM549_13595</name>
</gene>
<protein>
    <submittedName>
        <fullName evidence="4">Triple tyrosine motif-containing protein</fullName>
    </submittedName>
</protein>
<sequence length="926" mass="106715">MRYYYFLLLLFSQLLISQELPPVINYNPNDYGAGNQNWMIGQDKNKNLYFANGAGLLEFTGEKWNLYPVPNKTIVRSLKVTGDRIYTGAYMEVGYWKRNSQGVLEYISLVQQFPQDIQDGEQFWDIEYSNDLIIFRSFRGIYLYNPGSDKIVVLPNDAGQPITNLFKVDNEIFFQKAQAGIYTIQKGRPEQVIPFSILGEMEVMEIFRHEGDLQIVTATGNFFKWNGEEIEQNFQSLSNEIKYAGLLSALKLPDNSMVLGTVGEGIYHVSENGKIFSHFDQENVLLNNTALHLYLDDAQNIWAGLDNGISVLNLDSSFRLFQDNAGRIGSVYCSFQDENYLYLGTNQGLYYKNPEDPGFSFIEGTNGQVWSLQMEGGNLFCGHNNGTYLINENKAEKISDRLGTWLIKELKNKPGYFIQGHYNGISFLKNTSEGFQDLPMLEEFPHSSKFIEVEGSGDVWISNEHKGVFKLNLNDSLDQITESRNYVIDETTGITSSIFHFNDTLYYASRNRILQYVEAEDDFLPGSALAKILEDTERISGRLINDENGKIWGFAKNSVFNISPASLSATYELNAVYLSKEFRNITSGYENITMLSDSEYLLGISNGYVKFDKVESNIYGYEVRMDQITTSALEESPQLISMAGSDPFHYKTNNISFHYSVPVFKKFLNPVYSYRLLGQSDMWSEWNEVSQASFENLSFGNYSFEVRARVGDSITETLSYKFAIDRPWYWSYTAIIAYILLLFILLYLVHIFYKKRHQKLIEENEKALRMKNLEARQKIIKLENERLEQDMVNKNRELAVSTMSLIKKNEFLSSIKKQLQKSESAKVKSVIKTIDQDISEEDNWNFFKKAFSNADKDFFKKMKTKHPELTSNDLKLCAYLRLNLSSKEIAPLLNISVKSVEIKRYRLRKKMNLPREKNLTDYILEI</sequence>
<keyword evidence="2" id="KW-1133">Transmembrane helix</keyword>
<dbReference type="RefSeq" id="WP_311685736.1">
    <property type="nucleotide sequence ID" value="NZ_JAVRHM010000016.1"/>
</dbReference>
<dbReference type="SMART" id="SM00421">
    <property type="entry name" value="HTH_LUXR"/>
    <property type="match status" value="1"/>
</dbReference>
<dbReference type="Gene3D" id="2.60.40.10">
    <property type="entry name" value="Immunoglobulins"/>
    <property type="match status" value="1"/>
</dbReference>
<feature type="transmembrane region" description="Helical" evidence="2">
    <location>
        <begin position="728"/>
        <end position="749"/>
    </location>
</feature>
<dbReference type="InterPro" id="IPR011123">
    <property type="entry name" value="Y_Y_Y"/>
</dbReference>
<comment type="caution">
    <text evidence="4">The sequence shown here is derived from an EMBL/GenBank/DDBJ whole genome shotgun (WGS) entry which is preliminary data.</text>
</comment>
<dbReference type="Proteomes" id="UP001261624">
    <property type="component" value="Unassembled WGS sequence"/>
</dbReference>
<keyword evidence="2" id="KW-0472">Membrane</keyword>
<evidence type="ECO:0000256" key="1">
    <source>
        <dbReference type="SAM" id="Coils"/>
    </source>
</evidence>